<sequence length="110" mass="12239">MTIEQAPHPVKVFQPSTRRLDRQSVEALSAPLEDQLVALPTPRPSEDPKQLVLRSTNAVVLRGDVHDNDSARREPKRARLLPPTEHANAVSEVPTSYQAAMNSIDSSHWN</sequence>
<gene>
    <name evidence="1" type="ORF">PsorP6_009806</name>
</gene>
<comment type="caution">
    <text evidence="1">The sequence shown here is derived from an EMBL/GenBank/DDBJ whole genome shotgun (WGS) entry which is preliminary data.</text>
</comment>
<evidence type="ECO:0000313" key="2">
    <source>
        <dbReference type="Proteomes" id="UP001163321"/>
    </source>
</evidence>
<dbReference type="Proteomes" id="UP001163321">
    <property type="component" value="Chromosome 5"/>
</dbReference>
<dbReference type="EMBL" id="CM047584">
    <property type="protein sequence ID" value="KAI9911084.1"/>
    <property type="molecule type" value="Genomic_DNA"/>
</dbReference>
<reference evidence="1 2" key="1">
    <citation type="journal article" date="2022" name="bioRxiv">
        <title>The genome of the oomycete Peronosclerospora sorghi, a cosmopolitan pathogen of maize and sorghum, is inflated with dispersed pseudogenes.</title>
        <authorList>
            <person name="Fletcher K."/>
            <person name="Martin F."/>
            <person name="Isakeit T."/>
            <person name="Cavanaugh K."/>
            <person name="Magill C."/>
            <person name="Michelmore R."/>
        </authorList>
    </citation>
    <scope>NUCLEOTIDE SEQUENCE [LARGE SCALE GENOMIC DNA]</scope>
    <source>
        <strain evidence="1">P6</strain>
    </source>
</reference>
<protein>
    <submittedName>
        <fullName evidence="1">Uncharacterized protein</fullName>
    </submittedName>
</protein>
<organism evidence="1 2">
    <name type="scientific">Peronosclerospora sorghi</name>
    <dbReference type="NCBI Taxonomy" id="230839"/>
    <lineage>
        <taxon>Eukaryota</taxon>
        <taxon>Sar</taxon>
        <taxon>Stramenopiles</taxon>
        <taxon>Oomycota</taxon>
        <taxon>Peronosporomycetes</taxon>
        <taxon>Peronosporales</taxon>
        <taxon>Peronosporaceae</taxon>
        <taxon>Peronosclerospora</taxon>
    </lineage>
</organism>
<proteinExistence type="predicted"/>
<accession>A0ACC0VX59</accession>
<evidence type="ECO:0000313" key="1">
    <source>
        <dbReference type="EMBL" id="KAI9911084.1"/>
    </source>
</evidence>
<name>A0ACC0VX59_9STRA</name>
<keyword evidence="2" id="KW-1185">Reference proteome</keyword>